<keyword evidence="2" id="KW-1185">Reference proteome</keyword>
<sequence length="207" mass="22985">MVLGILSLAATVPLLATSTVQLQNTAQETRDGNGSTISSTKTNKCHIKVVPSARMSTDVKSTVKDRRLILKDGLVKLSAQNDEKPPHHKVTAYFLPFPNTTYDGLVTTIDDMNMLNWVYISKDTYQVTYGTRAVAEQHLTGPMGLTLMADGDSRIIMEGWDGFMAVEDGDGEWSLYFDKDSDGLADKIDQSRSKRIAQIELHREMLE</sequence>
<name>A0ACC2ZZH0_9EURO</name>
<gene>
    <name evidence="1" type="ORF">H2198_007629</name>
</gene>
<dbReference type="Proteomes" id="UP001172386">
    <property type="component" value="Unassembled WGS sequence"/>
</dbReference>
<proteinExistence type="predicted"/>
<accession>A0ACC2ZZH0</accession>
<evidence type="ECO:0000313" key="1">
    <source>
        <dbReference type="EMBL" id="KAJ9653167.1"/>
    </source>
</evidence>
<protein>
    <submittedName>
        <fullName evidence="1">Uncharacterized protein</fullName>
    </submittedName>
</protein>
<organism evidence="1 2">
    <name type="scientific">Neophaeococcomyces mojaviensis</name>
    <dbReference type="NCBI Taxonomy" id="3383035"/>
    <lineage>
        <taxon>Eukaryota</taxon>
        <taxon>Fungi</taxon>
        <taxon>Dikarya</taxon>
        <taxon>Ascomycota</taxon>
        <taxon>Pezizomycotina</taxon>
        <taxon>Eurotiomycetes</taxon>
        <taxon>Chaetothyriomycetidae</taxon>
        <taxon>Chaetothyriales</taxon>
        <taxon>Chaetothyriales incertae sedis</taxon>
        <taxon>Neophaeococcomyces</taxon>
    </lineage>
</organism>
<comment type="caution">
    <text evidence="1">The sequence shown here is derived from an EMBL/GenBank/DDBJ whole genome shotgun (WGS) entry which is preliminary data.</text>
</comment>
<dbReference type="EMBL" id="JAPDRQ010000164">
    <property type="protein sequence ID" value="KAJ9653167.1"/>
    <property type="molecule type" value="Genomic_DNA"/>
</dbReference>
<evidence type="ECO:0000313" key="2">
    <source>
        <dbReference type="Proteomes" id="UP001172386"/>
    </source>
</evidence>
<reference evidence="1" key="1">
    <citation type="submission" date="2022-10" db="EMBL/GenBank/DDBJ databases">
        <title>Culturing micro-colonial fungi from biological soil crusts in the Mojave desert and describing Neophaeococcomyces mojavensis, and introducing the new genera and species Taxawa tesnikishii.</title>
        <authorList>
            <person name="Kurbessoian T."/>
            <person name="Stajich J.E."/>
        </authorList>
    </citation>
    <scope>NUCLEOTIDE SEQUENCE</scope>
    <source>
        <strain evidence="1">JES_112</strain>
    </source>
</reference>